<dbReference type="NCBIfam" id="TIGR02532">
    <property type="entry name" value="IV_pilin_GFxxxE"/>
    <property type="match status" value="1"/>
</dbReference>
<dbReference type="InterPro" id="IPR045584">
    <property type="entry name" value="Pilin-like"/>
</dbReference>
<keyword evidence="1" id="KW-0472">Membrane</keyword>
<evidence type="ECO:0000256" key="1">
    <source>
        <dbReference type="SAM" id="Phobius"/>
    </source>
</evidence>
<keyword evidence="1" id="KW-0812">Transmembrane</keyword>
<dbReference type="EMBL" id="JABBHS010000191">
    <property type="protein sequence ID" value="MBU2722821.1"/>
    <property type="molecule type" value="Genomic_DNA"/>
</dbReference>
<keyword evidence="1" id="KW-1133">Transmembrane helix</keyword>
<dbReference type="SUPFAM" id="SSF54523">
    <property type="entry name" value="Pili subunits"/>
    <property type="match status" value="1"/>
</dbReference>
<evidence type="ECO:0000313" key="2">
    <source>
        <dbReference type="EMBL" id="MBU2722821.1"/>
    </source>
</evidence>
<dbReference type="InterPro" id="IPR012902">
    <property type="entry name" value="N_methyl_site"/>
</dbReference>
<sequence>MLNGCDICEEPRQSGFTLVEVLIVLILLGILSTIFLVHIDESSARGKTLYLALSSVSHSAEAFDVSLGVYPTVYAAMFNPAFEQDNSGGANLSKTWNGPYAKARHVGPGGNLHLDRISSGVVVTFNSILGGGSGGSASNQYDVVANNVPPQIAVAAIRDCNDSSSASGSTGPCTLVKDGQYDQVYYTLESSQYGAIGNSQNYSLSSSLLSGNGMNMSSYGGSFSLNTPQANVYSSGYSSSITYSPSGGFNGCLNITGTAEVGHVCGGNSGICGSGNTITANSSPLSSCAGGNAYSAGGESSYATQTATGGPISYQGGQFSGSPIVVNYIGPNGNPHSITFTPNGTCMAESVNGQNVGNYCP</sequence>
<dbReference type="RefSeq" id="WP_215886179.1">
    <property type="nucleotide sequence ID" value="NZ_CP134225.1"/>
</dbReference>
<reference evidence="2" key="1">
    <citation type="journal article" date="2021" name="ISME J.">
        <title>Genomic evolution of the class Acidithiobacillia: deep-branching Proteobacteria living in extreme acidic conditions.</title>
        <authorList>
            <person name="Moya-Beltran A."/>
            <person name="Beard S."/>
            <person name="Rojas-Villalobos C."/>
            <person name="Issotta F."/>
            <person name="Gallardo Y."/>
            <person name="Ulloa R."/>
            <person name="Giaveno A."/>
            <person name="Degli Esposti M."/>
            <person name="Johnson D.B."/>
            <person name="Quatrini R."/>
        </authorList>
    </citation>
    <scope>NUCLEOTIDE SEQUENCE</scope>
    <source>
        <strain evidence="2">DSM 583</strain>
    </source>
</reference>
<evidence type="ECO:0000313" key="3">
    <source>
        <dbReference type="Proteomes" id="UP000887300"/>
    </source>
</evidence>
<feature type="transmembrane region" description="Helical" evidence="1">
    <location>
        <begin position="21"/>
        <end position="39"/>
    </location>
</feature>
<proteinExistence type="predicted"/>
<dbReference type="AlphaFoldDB" id="A0A8X8GB09"/>
<gene>
    <name evidence="2" type="ORF">HF568_06285</name>
</gene>
<dbReference type="PROSITE" id="PS00409">
    <property type="entry name" value="PROKAR_NTER_METHYL"/>
    <property type="match status" value="1"/>
</dbReference>
<dbReference type="Proteomes" id="UP000887300">
    <property type="component" value="Unassembled WGS sequence"/>
</dbReference>
<name>A0A8X8GB09_ACIFI</name>
<organism evidence="2 3">
    <name type="scientific">Acidithiobacillus ferridurans</name>
    <dbReference type="NCBI Taxonomy" id="1232575"/>
    <lineage>
        <taxon>Bacteria</taxon>
        <taxon>Pseudomonadati</taxon>
        <taxon>Pseudomonadota</taxon>
        <taxon>Acidithiobacillia</taxon>
        <taxon>Acidithiobacillales</taxon>
        <taxon>Acidithiobacillaceae</taxon>
        <taxon>Acidithiobacillus</taxon>
    </lineage>
</organism>
<dbReference type="Pfam" id="PF07963">
    <property type="entry name" value="N_methyl"/>
    <property type="match status" value="1"/>
</dbReference>
<accession>A0A8X8GB09</accession>
<comment type="caution">
    <text evidence="2">The sequence shown here is derived from an EMBL/GenBank/DDBJ whole genome shotgun (WGS) entry which is preliminary data.</text>
</comment>
<protein>
    <submittedName>
        <fullName evidence="2">Prepilin-type N-terminal cleavage/methylation domain-containing protein</fullName>
    </submittedName>
</protein>